<protein>
    <recommendedName>
        <fullName evidence="1">DDE-1 domain-containing protein</fullName>
    </recommendedName>
</protein>
<evidence type="ECO:0000259" key="1">
    <source>
        <dbReference type="Pfam" id="PF03184"/>
    </source>
</evidence>
<organism evidence="2 3">
    <name type="scientific">Gymnopus androsaceus JB14</name>
    <dbReference type="NCBI Taxonomy" id="1447944"/>
    <lineage>
        <taxon>Eukaryota</taxon>
        <taxon>Fungi</taxon>
        <taxon>Dikarya</taxon>
        <taxon>Basidiomycota</taxon>
        <taxon>Agaricomycotina</taxon>
        <taxon>Agaricomycetes</taxon>
        <taxon>Agaricomycetidae</taxon>
        <taxon>Agaricales</taxon>
        <taxon>Marasmiineae</taxon>
        <taxon>Omphalotaceae</taxon>
        <taxon>Gymnopus</taxon>
    </lineage>
</organism>
<evidence type="ECO:0000313" key="3">
    <source>
        <dbReference type="Proteomes" id="UP000799118"/>
    </source>
</evidence>
<dbReference type="GO" id="GO:0003676">
    <property type="term" value="F:nucleic acid binding"/>
    <property type="evidence" value="ECO:0007669"/>
    <property type="project" value="InterPro"/>
</dbReference>
<feature type="domain" description="DDE-1" evidence="1">
    <location>
        <begin position="99"/>
        <end position="264"/>
    </location>
</feature>
<sequence>MEYVDGSKFESFVCRWLHRELNWSIRKATHAAHKLPNDWEDQCKKAALQKAYLIKEYDIPASLFINADQTQKTYAPGDKMTWAETGSSQVLVVRAEEKRAFTILVGVTANSDALPFQAVYGGKSSRSLPSQMSPALDEARRIGIELVFSGTDTYWSNHATMHQYVKEILVPHIEKIKQELNLPSDQKTLWSIEVWSVHRSQEFQDWMKENYPHIILDYIPGGCTGVAQPCDVGIQCPLKLLTKQSYHEYVVNEFEKQIKSKKEVLTLDDRLQPLRDSSVQWLVNAYLQ</sequence>
<dbReference type="InterPro" id="IPR004875">
    <property type="entry name" value="DDE_SF_endonuclease_dom"/>
</dbReference>
<keyword evidence="3" id="KW-1185">Reference proteome</keyword>
<dbReference type="AlphaFoldDB" id="A0A6A4GS95"/>
<proteinExistence type="predicted"/>
<dbReference type="Proteomes" id="UP000799118">
    <property type="component" value="Unassembled WGS sequence"/>
</dbReference>
<dbReference type="EMBL" id="ML769750">
    <property type="protein sequence ID" value="KAE9388316.1"/>
    <property type="molecule type" value="Genomic_DNA"/>
</dbReference>
<dbReference type="Pfam" id="PF03184">
    <property type="entry name" value="DDE_1"/>
    <property type="match status" value="1"/>
</dbReference>
<dbReference type="OrthoDB" id="3341102at2759"/>
<evidence type="ECO:0000313" key="2">
    <source>
        <dbReference type="EMBL" id="KAE9388316.1"/>
    </source>
</evidence>
<reference evidence="2" key="1">
    <citation type="journal article" date="2019" name="Environ. Microbiol.">
        <title>Fungal ecological strategies reflected in gene transcription - a case study of two litter decomposers.</title>
        <authorList>
            <person name="Barbi F."/>
            <person name="Kohler A."/>
            <person name="Barry K."/>
            <person name="Baskaran P."/>
            <person name="Daum C."/>
            <person name="Fauchery L."/>
            <person name="Ihrmark K."/>
            <person name="Kuo A."/>
            <person name="LaButti K."/>
            <person name="Lipzen A."/>
            <person name="Morin E."/>
            <person name="Grigoriev I.V."/>
            <person name="Henrissat B."/>
            <person name="Lindahl B."/>
            <person name="Martin F."/>
        </authorList>
    </citation>
    <scope>NUCLEOTIDE SEQUENCE</scope>
    <source>
        <strain evidence="2">JB14</strain>
    </source>
</reference>
<name>A0A6A4GS95_9AGAR</name>
<accession>A0A6A4GS95</accession>
<gene>
    <name evidence="2" type="ORF">BT96DRAFT_836425</name>
</gene>